<gene>
    <name evidence="1" type="ORF">L1987_78567</name>
</gene>
<accession>A0ACB8ZD07</accession>
<sequence length="406" mass="45192">MQQYQQQQWLAMQQYPNSMAMHHPAMMYQQPPPPYMPYHYHQQQLYQQQQAQHYQTSNQIQNSSEDNKTIWIGDLQHWMDETYLRSAFSQTGEQVQSIKLIRNKQSGHSERYGFIEFLSHSAAEKAIQSYNGTMMPNTDQVFRLNWASFSTGEKRGDNISDLSIFVGDLALDVTDSILHETFASRYPSVKGAKVVVDTNTMCSKGYGFVRFSDESERSRAMSEMNGQYCSSRPMRIGVATPKKLSSQQQEFSSQAVILAGGNGSFGGMSQSSHSDEDSSNTTIFVGGLDSEVNDEDLRQTFIQCGEILSVKIPVGKGCGFVRFANRSSAEDAIQNMHGTVIGTQTVRISWGKTPAGRQRMDSNRNYQGRQGYGGGYGFGVGQNQDSGMYGGAAGSNGYGNHEQPVS</sequence>
<dbReference type="Proteomes" id="UP001056120">
    <property type="component" value="Linkage Group LG26"/>
</dbReference>
<comment type="caution">
    <text evidence="1">The sequence shown here is derived from an EMBL/GenBank/DDBJ whole genome shotgun (WGS) entry which is preliminary data.</text>
</comment>
<evidence type="ECO:0000313" key="1">
    <source>
        <dbReference type="EMBL" id="KAI3695569.1"/>
    </source>
</evidence>
<reference evidence="1 2" key="2">
    <citation type="journal article" date="2022" name="Mol. Ecol. Resour.">
        <title>The genomes of chicory, endive, great burdock and yacon provide insights into Asteraceae paleo-polyploidization history and plant inulin production.</title>
        <authorList>
            <person name="Fan W."/>
            <person name="Wang S."/>
            <person name="Wang H."/>
            <person name="Wang A."/>
            <person name="Jiang F."/>
            <person name="Liu H."/>
            <person name="Zhao H."/>
            <person name="Xu D."/>
            <person name="Zhang Y."/>
        </authorList>
    </citation>
    <scope>NUCLEOTIDE SEQUENCE [LARGE SCALE GENOMIC DNA]</scope>
    <source>
        <strain evidence="2">cv. Yunnan</strain>
        <tissue evidence="1">Leaves</tissue>
    </source>
</reference>
<protein>
    <submittedName>
        <fullName evidence="1">Uncharacterized protein</fullName>
    </submittedName>
</protein>
<reference evidence="2" key="1">
    <citation type="journal article" date="2022" name="Mol. Ecol. Resour.">
        <title>The genomes of chicory, endive, great burdock and yacon provide insights into Asteraceae palaeo-polyploidization history and plant inulin production.</title>
        <authorList>
            <person name="Fan W."/>
            <person name="Wang S."/>
            <person name="Wang H."/>
            <person name="Wang A."/>
            <person name="Jiang F."/>
            <person name="Liu H."/>
            <person name="Zhao H."/>
            <person name="Xu D."/>
            <person name="Zhang Y."/>
        </authorList>
    </citation>
    <scope>NUCLEOTIDE SEQUENCE [LARGE SCALE GENOMIC DNA]</scope>
    <source>
        <strain evidence="2">cv. Yunnan</strain>
    </source>
</reference>
<dbReference type="EMBL" id="CM042043">
    <property type="protein sequence ID" value="KAI3695569.1"/>
    <property type="molecule type" value="Genomic_DNA"/>
</dbReference>
<name>A0ACB8ZD07_9ASTR</name>
<organism evidence="1 2">
    <name type="scientific">Smallanthus sonchifolius</name>
    <dbReference type="NCBI Taxonomy" id="185202"/>
    <lineage>
        <taxon>Eukaryota</taxon>
        <taxon>Viridiplantae</taxon>
        <taxon>Streptophyta</taxon>
        <taxon>Embryophyta</taxon>
        <taxon>Tracheophyta</taxon>
        <taxon>Spermatophyta</taxon>
        <taxon>Magnoliopsida</taxon>
        <taxon>eudicotyledons</taxon>
        <taxon>Gunneridae</taxon>
        <taxon>Pentapetalae</taxon>
        <taxon>asterids</taxon>
        <taxon>campanulids</taxon>
        <taxon>Asterales</taxon>
        <taxon>Asteraceae</taxon>
        <taxon>Asteroideae</taxon>
        <taxon>Heliantheae alliance</taxon>
        <taxon>Millerieae</taxon>
        <taxon>Smallanthus</taxon>
    </lineage>
</organism>
<proteinExistence type="predicted"/>
<keyword evidence="2" id="KW-1185">Reference proteome</keyword>
<evidence type="ECO:0000313" key="2">
    <source>
        <dbReference type="Proteomes" id="UP001056120"/>
    </source>
</evidence>